<comment type="caution">
    <text evidence="2">The sequence shown here is derived from an EMBL/GenBank/DDBJ whole genome shotgun (WGS) entry which is preliminary data.</text>
</comment>
<name>A0ABS8SFN3_DATST</name>
<keyword evidence="3" id="KW-1185">Reference proteome</keyword>
<accession>A0ABS8SFN3</accession>
<dbReference type="EMBL" id="JACEIK010000468">
    <property type="protein sequence ID" value="MCD7457653.1"/>
    <property type="molecule type" value="Genomic_DNA"/>
</dbReference>
<feature type="signal peptide" evidence="1">
    <location>
        <begin position="1"/>
        <end position="19"/>
    </location>
</feature>
<sequence length="155" mass="17626">MNLFFFSLLFSSLFNLSFARGGFHNVSGVANGSFAASARHLFADNKVLFSEEEHLKRLEELAKDYMSNSDLENAIMSLNRRCSGISRVYRSRNKNKNKGLDLSVGNDLSINRPATRPNIRNLNNLVSELVTMDENTVETKSEVFYRKPKLKSKQK</sequence>
<evidence type="ECO:0000313" key="3">
    <source>
        <dbReference type="Proteomes" id="UP000823775"/>
    </source>
</evidence>
<proteinExistence type="predicted"/>
<reference evidence="2 3" key="1">
    <citation type="journal article" date="2021" name="BMC Genomics">
        <title>Datura genome reveals duplications of psychoactive alkaloid biosynthetic genes and high mutation rate following tissue culture.</title>
        <authorList>
            <person name="Rajewski A."/>
            <person name="Carter-House D."/>
            <person name="Stajich J."/>
            <person name="Litt A."/>
        </authorList>
    </citation>
    <scope>NUCLEOTIDE SEQUENCE [LARGE SCALE GENOMIC DNA]</scope>
    <source>
        <strain evidence="2">AR-01</strain>
    </source>
</reference>
<keyword evidence="1" id="KW-0732">Signal</keyword>
<protein>
    <submittedName>
        <fullName evidence="2">Uncharacterized protein</fullName>
    </submittedName>
</protein>
<feature type="chain" id="PRO_5045483277" evidence="1">
    <location>
        <begin position="20"/>
        <end position="155"/>
    </location>
</feature>
<dbReference type="Proteomes" id="UP000823775">
    <property type="component" value="Unassembled WGS sequence"/>
</dbReference>
<organism evidence="2 3">
    <name type="scientific">Datura stramonium</name>
    <name type="common">Jimsonweed</name>
    <name type="synonym">Common thornapple</name>
    <dbReference type="NCBI Taxonomy" id="4076"/>
    <lineage>
        <taxon>Eukaryota</taxon>
        <taxon>Viridiplantae</taxon>
        <taxon>Streptophyta</taxon>
        <taxon>Embryophyta</taxon>
        <taxon>Tracheophyta</taxon>
        <taxon>Spermatophyta</taxon>
        <taxon>Magnoliopsida</taxon>
        <taxon>eudicotyledons</taxon>
        <taxon>Gunneridae</taxon>
        <taxon>Pentapetalae</taxon>
        <taxon>asterids</taxon>
        <taxon>lamiids</taxon>
        <taxon>Solanales</taxon>
        <taxon>Solanaceae</taxon>
        <taxon>Solanoideae</taxon>
        <taxon>Datureae</taxon>
        <taxon>Datura</taxon>
    </lineage>
</organism>
<evidence type="ECO:0000313" key="2">
    <source>
        <dbReference type="EMBL" id="MCD7457653.1"/>
    </source>
</evidence>
<gene>
    <name evidence="2" type="ORF">HAX54_035685</name>
</gene>
<evidence type="ECO:0000256" key="1">
    <source>
        <dbReference type="SAM" id="SignalP"/>
    </source>
</evidence>